<keyword evidence="2 5" id="KW-0378">Hydrolase</keyword>
<dbReference type="InterPro" id="IPR026283">
    <property type="entry name" value="B-gal_1-like"/>
</dbReference>
<dbReference type="EC" id="3.2.1.23" evidence="5"/>
<name>A0A7Z0CKT1_9MICO</name>
<feature type="active site" description="Proton donor" evidence="4">
    <location>
        <position position="160"/>
    </location>
</feature>
<dbReference type="SUPFAM" id="SSF51445">
    <property type="entry name" value="(Trans)glycosidases"/>
    <property type="match status" value="1"/>
</dbReference>
<evidence type="ECO:0000256" key="3">
    <source>
        <dbReference type="ARBA" id="ARBA00023295"/>
    </source>
</evidence>
<dbReference type="Proteomes" id="UP000547973">
    <property type="component" value="Unassembled WGS sequence"/>
</dbReference>
<dbReference type="InterPro" id="IPR048912">
    <property type="entry name" value="BetaGal1-like_ABD1"/>
</dbReference>
<evidence type="ECO:0000256" key="5">
    <source>
        <dbReference type="RuleBase" id="RU000675"/>
    </source>
</evidence>
<proteinExistence type="inferred from homology"/>
<dbReference type="Pfam" id="PF01301">
    <property type="entry name" value="Glyco_hydro_35"/>
    <property type="match status" value="1"/>
</dbReference>
<evidence type="ECO:0000259" key="8">
    <source>
        <dbReference type="Pfam" id="PF21317"/>
    </source>
</evidence>
<feature type="active site" description="Nucleophile" evidence="4">
    <location>
        <position position="236"/>
    </location>
</feature>
<evidence type="ECO:0000259" key="9">
    <source>
        <dbReference type="Pfam" id="PF21467"/>
    </source>
</evidence>
<dbReference type="InterPro" id="IPR048913">
    <property type="entry name" value="BetaGal_gal-bd"/>
</dbReference>
<evidence type="ECO:0000256" key="1">
    <source>
        <dbReference type="ARBA" id="ARBA00009809"/>
    </source>
</evidence>
<sequence>MSIASFEVGEHDFLLDGAPHQIRSGAIHYFRVHPSLWEDRIRQARLMGLNAIETYVAWNVHEPDEGAWGFDGNRDLGAFLDAIAAQGMHAIVRPGPYICAEWDNGGLPGWLTAIPDIALRCSDARYLEAVEGYLERVLEHVVPRQVPRGGPVLMVQVENEYGAYGNDKVYLRSLVSTMRRCGLDTPLFTCDQANDEMLERGGLPELLHTATFGSGAEERLAVLRRHQPTGPLMCVEFWNGWFDNVGEAHHVASADRNGSDIEYFMASGASFNLYMFHGGTNQALWNGANDRGYYRPVVTSYDYDAPLAEDGTVTDKWWALRDVIERHVTVPQLTGADVPAERALAPRAEVCFHAAASFDSMIDAEDGEWVASDTPPTFDDAGLWQGLGLYRADLPADAGVLAVGEIRDRAWVRLDGEPIAEFDRASRKNSAPVPRRGGRLDVLVESRGRVNYGPRLGEPKGIVGGVRTARGELRGWRFLPLSLASIEGRIAVVVREQRDADGPIAGPVVVFGSFELDQAADAFLSVAGWGCGWVWINGAMIGRYTREGPARTLYIPAPLLRAGRNEVTVLELASSDGGSMSLVGAPDLGPTDS</sequence>
<dbReference type="Gene3D" id="2.60.120.260">
    <property type="entry name" value="Galactose-binding domain-like"/>
    <property type="match status" value="2"/>
</dbReference>
<evidence type="ECO:0000259" key="7">
    <source>
        <dbReference type="Pfam" id="PF01301"/>
    </source>
</evidence>
<dbReference type="GO" id="GO:0004565">
    <property type="term" value="F:beta-galactosidase activity"/>
    <property type="evidence" value="ECO:0007669"/>
    <property type="project" value="UniProtKB-EC"/>
</dbReference>
<dbReference type="InterPro" id="IPR031330">
    <property type="entry name" value="Gly_Hdrlase_35_cat"/>
</dbReference>
<dbReference type="InterPro" id="IPR001944">
    <property type="entry name" value="Glycoside_Hdrlase_35"/>
</dbReference>
<dbReference type="PROSITE" id="PS01182">
    <property type="entry name" value="GLYCOSYL_HYDROL_F35"/>
    <property type="match status" value="1"/>
</dbReference>
<dbReference type="Gene3D" id="3.20.20.80">
    <property type="entry name" value="Glycosidases"/>
    <property type="match status" value="1"/>
</dbReference>
<feature type="domain" description="Beta-galactosidase 1-like first all-beta" evidence="8">
    <location>
        <begin position="375"/>
        <end position="481"/>
    </location>
</feature>
<comment type="similarity">
    <text evidence="1 6">Belongs to the glycosyl hydrolase 35 family.</text>
</comment>
<evidence type="ECO:0000256" key="2">
    <source>
        <dbReference type="ARBA" id="ARBA00022801"/>
    </source>
</evidence>
<evidence type="ECO:0000256" key="4">
    <source>
        <dbReference type="PIRSR" id="PIRSR006336-1"/>
    </source>
</evidence>
<gene>
    <name evidence="10" type="ORF">BKA03_002286</name>
</gene>
<dbReference type="EMBL" id="JACBZO010000001">
    <property type="protein sequence ID" value="NYI42167.1"/>
    <property type="molecule type" value="Genomic_DNA"/>
</dbReference>
<dbReference type="PIRSF" id="PIRSF006336">
    <property type="entry name" value="B-gal"/>
    <property type="match status" value="1"/>
</dbReference>
<organism evidence="10 11">
    <name type="scientific">Demequina lutea</name>
    <dbReference type="NCBI Taxonomy" id="431489"/>
    <lineage>
        <taxon>Bacteria</taxon>
        <taxon>Bacillati</taxon>
        <taxon>Actinomycetota</taxon>
        <taxon>Actinomycetes</taxon>
        <taxon>Micrococcales</taxon>
        <taxon>Demequinaceae</taxon>
        <taxon>Demequina</taxon>
    </lineage>
</organism>
<dbReference type="AlphaFoldDB" id="A0A7Z0CKT1"/>
<keyword evidence="3 5" id="KW-0326">Glycosidase</keyword>
<dbReference type="PANTHER" id="PTHR23421">
    <property type="entry name" value="BETA-GALACTOSIDASE RELATED"/>
    <property type="match status" value="1"/>
</dbReference>
<dbReference type="InterPro" id="IPR019801">
    <property type="entry name" value="Glyco_hydro_35_CS"/>
</dbReference>
<feature type="domain" description="Glycoside hydrolase 35 catalytic" evidence="7">
    <location>
        <begin position="13"/>
        <end position="325"/>
    </location>
</feature>
<protein>
    <recommendedName>
        <fullName evidence="5">Beta-galactosidase</fullName>
        <ecNumber evidence="5">3.2.1.23</ecNumber>
    </recommendedName>
</protein>
<dbReference type="SUPFAM" id="SSF49785">
    <property type="entry name" value="Galactose-binding domain-like"/>
    <property type="match status" value="1"/>
</dbReference>
<comment type="caution">
    <text evidence="10">The sequence shown here is derived from an EMBL/GenBank/DDBJ whole genome shotgun (WGS) entry which is preliminary data.</text>
</comment>
<dbReference type="InterPro" id="IPR017853">
    <property type="entry name" value="GH"/>
</dbReference>
<keyword evidence="11" id="KW-1185">Reference proteome</keyword>
<feature type="domain" description="Beta-galactosidase galactose-binding" evidence="9">
    <location>
        <begin position="512"/>
        <end position="565"/>
    </location>
</feature>
<comment type="catalytic activity">
    <reaction evidence="5">
        <text>Hydrolysis of terminal non-reducing beta-D-galactose residues in beta-D-galactosides.</text>
        <dbReference type="EC" id="3.2.1.23"/>
    </reaction>
</comment>
<dbReference type="InterPro" id="IPR008979">
    <property type="entry name" value="Galactose-bd-like_sf"/>
</dbReference>
<dbReference type="Pfam" id="PF21317">
    <property type="entry name" value="BetaGal_ABD_1"/>
    <property type="match status" value="1"/>
</dbReference>
<reference evidence="10 11" key="1">
    <citation type="submission" date="2020-07" db="EMBL/GenBank/DDBJ databases">
        <title>Sequencing the genomes of 1000 actinobacteria strains.</title>
        <authorList>
            <person name="Klenk H.-P."/>
        </authorList>
    </citation>
    <scope>NUCLEOTIDE SEQUENCE [LARGE SCALE GENOMIC DNA]</scope>
    <source>
        <strain evidence="10 11">DSM 19970</strain>
    </source>
</reference>
<dbReference type="RefSeq" id="WP_308477976.1">
    <property type="nucleotide sequence ID" value="NZ_BBRC01000002.1"/>
</dbReference>
<dbReference type="Pfam" id="PF21467">
    <property type="entry name" value="BetaGal_gal-bd"/>
    <property type="match status" value="1"/>
</dbReference>
<evidence type="ECO:0000313" key="11">
    <source>
        <dbReference type="Proteomes" id="UP000547973"/>
    </source>
</evidence>
<evidence type="ECO:0000256" key="6">
    <source>
        <dbReference type="RuleBase" id="RU003679"/>
    </source>
</evidence>
<accession>A0A7Z0CKT1</accession>
<evidence type="ECO:0000313" key="10">
    <source>
        <dbReference type="EMBL" id="NYI42167.1"/>
    </source>
</evidence>
<dbReference type="PRINTS" id="PR00742">
    <property type="entry name" value="GLHYDRLASE35"/>
</dbReference>
<dbReference type="GO" id="GO:0005975">
    <property type="term" value="P:carbohydrate metabolic process"/>
    <property type="evidence" value="ECO:0007669"/>
    <property type="project" value="InterPro"/>
</dbReference>